<dbReference type="RefSeq" id="WP_076374797.1">
    <property type="nucleotide sequence ID" value="NZ_AP017422.1"/>
</dbReference>
<organism evidence="1 2">
    <name type="scientific">Filimonas lacunae</name>
    <dbReference type="NCBI Taxonomy" id="477680"/>
    <lineage>
        <taxon>Bacteria</taxon>
        <taxon>Pseudomonadati</taxon>
        <taxon>Bacteroidota</taxon>
        <taxon>Chitinophagia</taxon>
        <taxon>Chitinophagales</taxon>
        <taxon>Chitinophagaceae</taxon>
        <taxon>Filimonas</taxon>
    </lineage>
</organism>
<evidence type="ECO:0000313" key="1">
    <source>
        <dbReference type="EMBL" id="SIS60904.1"/>
    </source>
</evidence>
<dbReference type="OrthoDB" id="938310at2"/>
<dbReference type="KEGG" id="fln:FLA_4786"/>
<dbReference type="AlphaFoldDB" id="A0A173MMP5"/>
<name>A0A173MMP5_9BACT</name>
<sequence>MKKLTLLYSALMVVVMVVSCRKSDNPKLPDLERVPIPLLTKDTSADLTISAQDPNEFVGKFAVDVYYKEDAPPKQYDVVVIKNGDKSTVKVLKANITSYPTNITVTAADLKALFGGTDLVLGDKFDIGVDVTAQSGVKYEAFPSVGLGYGSNIGSLSGSSVAIKYEVACIFVASEYAGNFEVVADGWGDYAEGDIIPVTVVDDSHVSFNYLTNEKTPIIVSVASDNSTYVNYQAYGTYAGSSYGTFYCQSITSADNYVAPCEGILSVRLKHTVSAGSFGEYTITLKKVP</sequence>
<proteinExistence type="predicted"/>
<keyword evidence="2" id="KW-1185">Reference proteome</keyword>
<evidence type="ECO:0000313" key="2">
    <source>
        <dbReference type="Proteomes" id="UP000186917"/>
    </source>
</evidence>
<dbReference type="EMBL" id="FTOR01000001">
    <property type="protein sequence ID" value="SIS60904.1"/>
    <property type="molecule type" value="Genomic_DNA"/>
</dbReference>
<accession>A0A173MMP5</accession>
<gene>
    <name evidence="1" type="ORF">SAMN05421788_101195</name>
</gene>
<dbReference type="PROSITE" id="PS51257">
    <property type="entry name" value="PROKAR_LIPOPROTEIN"/>
    <property type="match status" value="1"/>
</dbReference>
<dbReference type="STRING" id="477680.SAMN05421788_101195"/>
<protein>
    <submittedName>
        <fullName evidence="1">Uncharacterized protein</fullName>
    </submittedName>
</protein>
<reference evidence="2" key="1">
    <citation type="submission" date="2017-01" db="EMBL/GenBank/DDBJ databases">
        <authorList>
            <person name="Varghese N."/>
            <person name="Submissions S."/>
        </authorList>
    </citation>
    <scope>NUCLEOTIDE SEQUENCE [LARGE SCALE GENOMIC DNA]</scope>
    <source>
        <strain evidence="2">DSM 21054</strain>
    </source>
</reference>
<dbReference type="Proteomes" id="UP000186917">
    <property type="component" value="Unassembled WGS sequence"/>
</dbReference>